<evidence type="ECO:0000256" key="4">
    <source>
        <dbReference type="PIRSR" id="PIRSR603782-2"/>
    </source>
</evidence>
<dbReference type="Proteomes" id="UP000000323">
    <property type="component" value="Chromosome 1"/>
</dbReference>
<dbReference type="Pfam" id="PF02630">
    <property type="entry name" value="SCO1-SenC"/>
    <property type="match status" value="1"/>
</dbReference>
<reference evidence="9" key="1">
    <citation type="journal article" date="2010" name="Stand. Genomic Sci.">
        <title>Complete genome sequence of 'Thermobaculum terrenum' type strain (YNP1).</title>
        <authorList>
            <person name="Kiss H."/>
            <person name="Cleland D."/>
            <person name="Lapidus A."/>
            <person name="Lucas S."/>
            <person name="Glavina Del Rio T."/>
            <person name="Nolan M."/>
            <person name="Tice H."/>
            <person name="Han C."/>
            <person name="Goodwin L."/>
            <person name="Pitluck S."/>
            <person name="Liolios K."/>
            <person name="Ivanova N."/>
            <person name="Mavromatis K."/>
            <person name="Ovchinnikova G."/>
            <person name="Pati A."/>
            <person name="Chen A."/>
            <person name="Palaniappan K."/>
            <person name="Land M."/>
            <person name="Hauser L."/>
            <person name="Chang Y."/>
            <person name="Jeffries C."/>
            <person name="Lu M."/>
            <person name="Brettin T."/>
            <person name="Detter J."/>
            <person name="Goker M."/>
            <person name="Tindall B."/>
            <person name="Beck B."/>
            <person name="McDermott T."/>
            <person name="Woyke T."/>
            <person name="Bristow J."/>
            <person name="Eisen J."/>
            <person name="Markowitz V."/>
            <person name="Hugenholtz P."/>
            <person name="Kyrpides N."/>
            <person name="Klenk H."/>
            <person name="Cheng J."/>
        </authorList>
    </citation>
    <scope>NUCLEOTIDE SEQUENCE [LARGE SCALE GENOMIC DNA]</scope>
    <source>
        <strain evidence="9">ATCC BAA-798 / YNP1</strain>
    </source>
</reference>
<dbReference type="SUPFAM" id="SSF52833">
    <property type="entry name" value="Thioredoxin-like"/>
    <property type="match status" value="1"/>
</dbReference>
<feature type="domain" description="Thioredoxin" evidence="7">
    <location>
        <begin position="58"/>
        <end position="219"/>
    </location>
</feature>
<keyword evidence="6" id="KW-1133">Transmembrane helix</keyword>
<keyword evidence="6" id="KW-0812">Transmembrane</keyword>
<feature type="binding site" evidence="3">
    <location>
        <position position="100"/>
    </location>
    <ligand>
        <name>Cu cation</name>
        <dbReference type="ChEBI" id="CHEBI:23378"/>
    </ligand>
</feature>
<feature type="binding site" evidence="3">
    <location>
        <position position="96"/>
    </location>
    <ligand>
        <name>Cu cation</name>
        <dbReference type="ChEBI" id="CHEBI:23378"/>
    </ligand>
</feature>
<sequence>MRVPRIMWAGIAIVALMWAGLIALLVAQRMQGSTGPTDSQLADIRAGTIGPNGEGTRIDPPAPLKNFTLPSSNGGELSLHDLRGKYVLLFFGYTHCPDLCPTTLAQFRQIKQQLGSKAKDVSFVFVSVDPDRDTPAVLRRYVRSFDPSFIGLSGDHKVLDAIKSDYGLYYQLNKDEGANYTVNHSSSIYLIDPDGRLIMVYSYGTNTEVITRDLERMLS</sequence>
<dbReference type="InterPro" id="IPR036249">
    <property type="entry name" value="Thioredoxin-like_sf"/>
</dbReference>
<keyword evidence="2 3" id="KW-0186">Copper</keyword>
<evidence type="ECO:0000256" key="5">
    <source>
        <dbReference type="SAM" id="MobiDB-lite"/>
    </source>
</evidence>
<keyword evidence="4" id="KW-1015">Disulfide bond</keyword>
<keyword evidence="9" id="KW-1185">Reference proteome</keyword>
<dbReference type="HOGENOM" id="CLU_050131_3_0_0"/>
<feature type="region of interest" description="Disordered" evidence="5">
    <location>
        <begin position="35"/>
        <end position="62"/>
    </location>
</feature>
<dbReference type="PANTHER" id="PTHR12151">
    <property type="entry name" value="ELECTRON TRANSPORT PROTIN SCO1/SENC FAMILY MEMBER"/>
    <property type="match status" value="1"/>
</dbReference>
<feature type="disulfide bond" description="Redox-active" evidence="4">
    <location>
        <begin position="96"/>
        <end position="100"/>
    </location>
</feature>
<dbReference type="eggNOG" id="COG1999">
    <property type="taxonomic scope" value="Bacteria"/>
</dbReference>
<comment type="similarity">
    <text evidence="1">Belongs to the SCO1/2 family.</text>
</comment>
<evidence type="ECO:0000256" key="6">
    <source>
        <dbReference type="SAM" id="Phobius"/>
    </source>
</evidence>
<dbReference type="FunFam" id="3.40.30.10:FF:000013">
    <property type="entry name" value="Blast:Protein SCO1 homolog, mitochondrial"/>
    <property type="match status" value="1"/>
</dbReference>
<dbReference type="GO" id="GO:0046872">
    <property type="term" value="F:metal ion binding"/>
    <property type="evidence" value="ECO:0007669"/>
    <property type="project" value="UniProtKB-KW"/>
</dbReference>
<gene>
    <name evidence="8" type="ordered locus">Tter_0514</name>
</gene>
<keyword evidence="6" id="KW-0472">Membrane</keyword>
<evidence type="ECO:0000256" key="1">
    <source>
        <dbReference type="ARBA" id="ARBA00010996"/>
    </source>
</evidence>
<dbReference type="PROSITE" id="PS51352">
    <property type="entry name" value="THIOREDOXIN_2"/>
    <property type="match status" value="1"/>
</dbReference>
<dbReference type="PANTHER" id="PTHR12151:SF25">
    <property type="entry name" value="LINALOOL DEHYDRATASE_ISOMERASE DOMAIN-CONTAINING PROTEIN"/>
    <property type="match status" value="1"/>
</dbReference>
<feature type="binding site" evidence="3">
    <location>
        <position position="184"/>
    </location>
    <ligand>
        <name>Cu cation</name>
        <dbReference type="ChEBI" id="CHEBI:23378"/>
    </ligand>
</feature>
<dbReference type="Gene3D" id="3.40.30.10">
    <property type="entry name" value="Glutaredoxin"/>
    <property type="match status" value="1"/>
</dbReference>
<feature type="transmembrane region" description="Helical" evidence="6">
    <location>
        <begin position="6"/>
        <end position="27"/>
    </location>
</feature>
<organism evidence="8 9">
    <name type="scientific">Thermobaculum terrenum (strain ATCC BAA-798 / CCMEE 7001 / YNP1)</name>
    <dbReference type="NCBI Taxonomy" id="525904"/>
    <lineage>
        <taxon>Bacteria</taxon>
        <taxon>Bacillati</taxon>
        <taxon>Chloroflexota</taxon>
        <taxon>Chloroflexia</taxon>
        <taxon>Candidatus Thermobaculales</taxon>
        <taxon>Candidatus Thermobaculaceae</taxon>
        <taxon>Thermobaculum</taxon>
    </lineage>
</organism>
<evidence type="ECO:0000256" key="3">
    <source>
        <dbReference type="PIRSR" id="PIRSR603782-1"/>
    </source>
</evidence>
<keyword evidence="3" id="KW-0479">Metal-binding</keyword>
<evidence type="ECO:0000259" key="7">
    <source>
        <dbReference type="PROSITE" id="PS51352"/>
    </source>
</evidence>
<evidence type="ECO:0000313" key="8">
    <source>
        <dbReference type="EMBL" id="ACZ41434.1"/>
    </source>
</evidence>
<name>D1CES8_THET1</name>
<evidence type="ECO:0000256" key="2">
    <source>
        <dbReference type="ARBA" id="ARBA00023008"/>
    </source>
</evidence>
<dbReference type="EMBL" id="CP001825">
    <property type="protein sequence ID" value="ACZ41434.1"/>
    <property type="molecule type" value="Genomic_DNA"/>
</dbReference>
<dbReference type="InterPro" id="IPR003782">
    <property type="entry name" value="SCO1/SenC"/>
</dbReference>
<dbReference type="CDD" id="cd02968">
    <property type="entry name" value="SCO"/>
    <property type="match status" value="1"/>
</dbReference>
<dbReference type="InterPro" id="IPR013766">
    <property type="entry name" value="Thioredoxin_domain"/>
</dbReference>
<proteinExistence type="inferred from homology"/>
<protein>
    <submittedName>
        <fullName evidence="8">Electron transport protein SCO1/SenC</fullName>
    </submittedName>
</protein>
<accession>D1CES8</accession>
<evidence type="ECO:0000313" key="9">
    <source>
        <dbReference type="Proteomes" id="UP000000323"/>
    </source>
</evidence>
<dbReference type="AlphaFoldDB" id="D1CES8"/>
<dbReference type="STRING" id="525904.Tter_0514"/>
<dbReference type="KEGG" id="ttr:Tter_0514"/>